<evidence type="ECO:0000259" key="5">
    <source>
        <dbReference type="PROSITE" id="PS50011"/>
    </source>
</evidence>
<evidence type="ECO:0000313" key="6">
    <source>
        <dbReference type="Ensembl" id="ENSCMUP00000035037.1"/>
    </source>
</evidence>
<dbReference type="EC" id="2.7.11.1" evidence="2"/>
<keyword evidence="7" id="KW-1185">Reference proteome</keyword>
<dbReference type="Gene3D" id="3.30.200.20">
    <property type="entry name" value="Phosphorylase Kinase, domain 1"/>
    <property type="match status" value="1"/>
</dbReference>
<evidence type="ECO:0000256" key="2">
    <source>
        <dbReference type="ARBA" id="ARBA00012513"/>
    </source>
</evidence>
<dbReference type="SUPFAM" id="SSF56112">
    <property type="entry name" value="Protein kinase-like (PK-like)"/>
    <property type="match status" value="1"/>
</dbReference>
<dbReference type="Pfam" id="PF00069">
    <property type="entry name" value="Pkinase"/>
    <property type="match status" value="1"/>
</dbReference>
<reference evidence="6" key="3">
    <citation type="submission" date="2025-09" db="UniProtKB">
        <authorList>
            <consortium name="Ensembl"/>
        </authorList>
    </citation>
    <scope>IDENTIFICATION</scope>
</reference>
<dbReference type="Ensembl" id="ENSCMUT00000033530.1">
    <property type="protein sequence ID" value="ENSCMUP00000035037.1"/>
    <property type="gene ID" value="ENSCMUG00000014838.2"/>
</dbReference>
<evidence type="ECO:0000256" key="1">
    <source>
        <dbReference type="ARBA" id="ARBA00008874"/>
    </source>
</evidence>
<keyword evidence="4" id="KW-0067">ATP-binding</keyword>
<dbReference type="Proteomes" id="UP000694553">
    <property type="component" value="Unassembled WGS sequence"/>
</dbReference>
<dbReference type="PANTHER" id="PTHR45832">
    <property type="entry name" value="SERINE/THREONINE-PROTEIN KINASE SAMKA-RELATED-RELATED"/>
    <property type="match status" value="1"/>
</dbReference>
<accession>A0A8U7N9P5</accession>
<comment type="similarity">
    <text evidence="1">Belongs to the protein kinase superfamily. STE Ser/Thr protein kinase family. STE20 subfamily.</text>
</comment>
<sequence>APGSSPAPAILWLPFLRLFSLLRSLVHVVLLSGPAGDGGCQCRGFGGPSSTLRAQFLKVHRSGLSHELLCLKAVKSFLERPAAERWRRPPSCSLFSAAGSQVTPKGTEHPTVGLHLGSSRERHLPLKVSTLHCFCLSGSIVSLGEPRRKYSAFEELGRGGFGAVYKALDASTGQQCLQGLQFLHSRQVIHRDVKSCNILVGTDGSVKLADFGLCAQLTPELSKRSSSVGTPSWMAPEVVRGEAYGPKVDIWSLGIVGLEMVEGEAPYQREPRLRVRCSLKVRVCAERAVVARKGAGRVSSSVSCRF</sequence>
<organism evidence="6 7">
    <name type="scientific">Corvus moneduloides</name>
    <name type="common">New Caledonian crow</name>
    <dbReference type="NCBI Taxonomy" id="1196302"/>
    <lineage>
        <taxon>Eukaryota</taxon>
        <taxon>Metazoa</taxon>
        <taxon>Chordata</taxon>
        <taxon>Craniata</taxon>
        <taxon>Vertebrata</taxon>
        <taxon>Euteleostomi</taxon>
        <taxon>Archelosauria</taxon>
        <taxon>Archosauria</taxon>
        <taxon>Dinosauria</taxon>
        <taxon>Saurischia</taxon>
        <taxon>Theropoda</taxon>
        <taxon>Coelurosauria</taxon>
        <taxon>Aves</taxon>
        <taxon>Neognathae</taxon>
        <taxon>Neoaves</taxon>
        <taxon>Telluraves</taxon>
        <taxon>Australaves</taxon>
        <taxon>Passeriformes</taxon>
        <taxon>Corvoidea</taxon>
        <taxon>Corvidae</taxon>
        <taxon>Corvus</taxon>
    </lineage>
</organism>
<dbReference type="InterPro" id="IPR051931">
    <property type="entry name" value="PAK3-like"/>
</dbReference>
<evidence type="ECO:0000313" key="7">
    <source>
        <dbReference type="Proteomes" id="UP000694553"/>
    </source>
</evidence>
<dbReference type="SMART" id="SM00220">
    <property type="entry name" value="S_TKc"/>
    <property type="match status" value="1"/>
</dbReference>
<feature type="domain" description="Protein kinase" evidence="5">
    <location>
        <begin position="37"/>
        <end position="306"/>
    </location>
</feature>
<dbReference type="InterPro" id="IPR008271">
    <property type="entry name" value="Ser/Thr_kinase_AS"/>
</dbReference>
<dbReference type="InterPro" id="IPR011009">
    <property type="entry name" value="Kinase-like_dom_sf"/>
</dbReference>
<dbReference type="Gene3D" id="1.10.510.10">
    <property type="entry name" value="Transferase(Phosphotransferase) domain 1"/>
    <property type="match status" value="1"/>
</dbReference>
<dbReference type="PANTHER" id="PTHR45832:SF22">
    <property type="entry name" value="SERINE_THREONINE-PROTEIN KINASE SAMKA-RELATED"/>
    <property type="match status" value="1"/>
</dbReference>
<dbReference type="AlphaFoldDB" id="A0A8U7N9P5"/>
<keyword evidence="3" id="KW-0547">Nucleotide-binding</keyword>
<proteinExistence type="inferred from homology"/>
<dbReference type="GO" id="GO:0005524">
    <property type="term" value="F:ATP binding"/>
    <property type="evidence" value="ECO:0007669"/>
    <property type="project" value="UniProtKB-KW"/>
</dbReference>
<protein>
    <recommendedName>
        <fullName evidence="2">non-specific serine/threonine protein kinase</fullName>
        <ecNumber evidence="2">2.7.11.1</ecNumber>
    </recommendedName>
</protein>
<dbReference type="PROSITE" id="PS00108">
    <property type="entry name" value="PROTEIN_KINASE_ST"/>
    <property type="match status" value="1"/>
</dbReference>
<dbReference type="GO" id="GO:0004674">
    <property type="term" value="F:protein serine/threonine kinase activity"/>
    <property type="evidence" value="ECO:0007669"/>
    <property type="project" value="UniProtKB-EC"/>
</dbReference>
<dbReference type="InterPro" id="IPR000719">
    <property type="entry name" value="Prot_kinase_dom"/>
</dbReference>
<evidence type="ECO:0000256" key="4">
    <source>
        <dbReference type="ARBA" id="ARBA00022840"/>
    </source>
</evidence>
<name>A0A8U7N9P5_CORMO</name>
<reference evidence="6" key="2">
    <citation type="submission" date="2025-08" db="UniProtKB">
        <authorList>
            <consortium name="Ensembl"/>
        </authorList>
    </citation>
    <scope>IDENTIFICATION</scope>
</reference>
<reference evidence="7" key="1">
    <citation type="submission" date="2019-10" db="EMBL/GenBank/DDBJ databases">
        <title>Corvus moneduloides (New Caledonian crow) genome, bCorMon1, primary haplotype.</title>
        <authorList>
            <person name="Rutz C."/>
            <person name="Fungtammasan C."/>
            <person name="Mountcastle J."/>
            <person name="Formenti G."/>
            <person name="Chow W."/>
            <person name="Howe K."/>
            <person name="Steele M.P."/>
            <person name="Fernandes J."/>
            <person name="Gilbert M.T.P."/>
            <person name="Fedrigo O."/>
            <person name="Jarvis E.D."/>
            <person name="Gemmell N."/>
        </authorList>
    </citation>
    <scope>NUCLEOTIDE SEQUENCE [LARGE SCALE GENOMIC DNA]</scope>
</reference>
<evidence type="ECO:0000256" key="3">
    <source>
        <dbReference type="ARBA" id="ARBA00022741"/>
    </source>
</evidence>
<dbReference type="PROSITE" id="PS50011">
    <property type="entry name" value="PROTEIN_KINASE_DOM"/>
    <property type="match status" value="1"/>
</dbReference>